<dbReference type="EMBL" id="VIGB01000003">
    <property type="protein sequence ID" value="TQF06893.1"/>
    <property type="molecule type" value="Genomic_DNA"/>
</dbReference>
<organism evidence="4 5">
    <name type="scientific">Kitasatospora acidiphila</name>
    <dbReference type="NCBI Taxonomy" id="2567942"/>
    <lineage>
        <taxon>Bacteria</taxon>
        <taxon>Bacillati</taxon>
        <taxon>Actinomycetota</taxon>
        <taxon>Actinomycetes</taxon>
        <taxon>Kitasatosporales</taxon>
        <taxon>Streptomycetaceae</taxon>
        <taxon>Kitasatospora</taxon>
    </lineage>
</organism>
<feature type="domain" description="N-acetyltransferase" evidence="3">
    <location>
        <begin position="164"/>
        <end position="312"/>
    </location>
</feature>
<evidence type="ECO:0000259" key="3">
    <source>
        <dbReference type="PROSITE" id="PS51186"/>
    </source>
</evidence>
<keyword evidence="2" id="KW-0012">Acyltransferase</keyword>
<dbReference type="InterPro" id="IPR000182">
    <property type="entry name" value="GNAT_dom"/>
</dbReference>
<keyword evidence="1 4" id="KW-0808">Transferase</keyword>
<dbReference type="Gene3D" id="3.40.630.30">
    <property type="match status" value="1"/>
</dbReference>
<evidence type="ECO:0000256" key="2">
    <source>
        <dbReference type="ARBA" id="ARBA00023315"/>
    </source>
</evidence>
<dbReference type="Proteomes" id="UP000319103">
    <property type="component" value="Unassembled WGS sequence"/>
</dbReference>
<evidence type="ECO:0000313" key="4">
    <source>
        <dbReference type="EMBL" id="TQF06893.1"/>
    </source>
</evidence>
<comment type="caution">
    <text evidence="4">The sequence shown here is derived from an EMBL/GenBank/DDBJ whole genome shotgun (WGS) entry which is preliminary data.</text>
</comment>
<gene>
    <name evidence="4" type="ORF">E6W39_37765</name>
</gene>
<dbReference type="PANTHER" id="PTHR43072:SF23">
    <property type="entry name" value="UPF0039 PROTEIN C11D3.02C"/>
    <property type="match status" value="1"/>
</dbReference>
<dbReference type="RefSeq" id="WP_141637299.1">
    <property type="nucleotide sequence ID" value="NZ_VIGB01000003.1"/>
</dbReference>
<reference evidence="4 5" key="1">
    <citation type="submission" date="2019-06" db="EMBL/GenBank/DDBJ databases">
        <title>Description of Kitasatospora acidophila sp. nov. isolated from pine grove soil, and reclassification of Streptomyces novaecaesareae to Kitasatospora novaeceasareae comb. nov.</title>
        <authorList>
            <person name="Kim M.J."/>
        </authorList>
    </citation>
    <scope>NUCLEOTIDE SEQUENCE [LARGE SCALE GENOMIC DNA]</scope>
    <source>
        <strain evidence="4 5">MMS16-CNU292</strain>
    </source>
</reference>
<dbReference type="SUPFAM" id="SSF55729">
    <property type="entry name" value="Acyl-CoA N-acyltransferases (Nat)"/>
    <property type="match status" value="2"/>
</dbReference>
<dbReference type="PROSITE" id="PS51186">
    <property type="entry name" value="GNAT"/>
    <property type="match status" value="2"/>
</dbReference>
<sequence>MVDPFSSPFPASYRCRAATVADARAIHDLVAACERELLGAPETEPDRTVADLTLPGIDLADDTLLILNSLEQLAGWVWVHGGRRSTVDVHPDHRGKGLGGVLLGWAEARARRAGSERLSQTISNEDRAAVELLRSRGYEPFVTQWLLEIALAAEPTVPAPPPGITVRWFRPGDERAAYQLTEDAFDEWQKRRKSYQEWARRTVERDTFAPALSPVAFAGDQMVGAVLSLSVPGSDEGYVERVAVRKDHRNQGIARLLLRESFRAFHRQGHRTCTLWTHSETGALSLYQRVGMTIRRSSAVYGKALGTDQGVL</sequence>
<dbReference type="InterPro" id="IPR016181">
    <property type="entry name" value="Acyl_CoA_acyltransferase"/>
</dbReference>
<evidence type="ECO:0000256" key="1">
    <source>
        <dbReference type="ARBA" id="ARBA00022679"/>
    </source>
</evidence>
<protein>
    <submittedName>
        <fullName evidence="4">GNAT family N-acetyltransferase</fullName>
    </submittedName>
</protein>
<dbReference type="CDD" id="cd04301">
    <property type="entry name" value="NAT_SF"/>
    <property type="match status" value="1"/>
</dbReference>
<accession>A0A540WD02</accession>
<keyword evidence="5" id="KW-1185">Reference proteome</keyword>
<dbReference type="OrthoDB" id="9799092at2"/>
<feature type="domain" description="N-acetyltransferase" evidence="3">
    <location>
        <begin position="13"/>
        <end position="158"/>
    </location>
</feature>
<evidence type="ECO:0000313" key="5">
    <source>
        <dbReference type="Proteomes" id="UP000319103"/>
    </source>
</evidence>
<name>A0A540WD02_9ACTN</name>
<dbReference type="GO" id="GO:0016747">
    <property type="term" value="F:acyltransferase activity, transferring groups other than amino-acyl groups"/>
    <property type="evidence" value="ECO:0007669"/>
    <property type="project" value="InterPro"/>
</dbReference>
<dbReference type="Pfam" id="PF00583">
    <property type="entry name" value="Acetyltransf_1"/>
    <property type="match status" value="2"/>
</dbReference>
<proteinExistence type="predicted"/>
<dbReference type="AlphaFoldDB" id="A0A540WD02"/>
<dbReference type="PANTHER" id="PTHR43072">
    <property type="entry name" value="N-ACETYLTRANSFERASE"/>
    <property type="match status" value="1"/>
</dbReference>